<protein>
    <recommendedName>
        <fullName evidence="4">Glucose-6-phosphate isomerase</fullName>
        <ecNumber evidence="4">5.3.1.9</ecNumber>
    </recommendedName>
</protein>
<dbReference type="GO" id="GO:0051156">
    <property type="term" value="P:glucose 6-phosphate metabolic process"/>
    <property type="evidence" value="ECO:0007669"/>
    <property type="project" value="TreeGrafter"/>
</dbReference>
<gene>
    <name evidence="6" type="ORF">NITMOv2_0275</name>
</gene>
<comment type="similarity">
    <text evidence="4">Belongs to the GPI family.</text>
</comment>
<dbReference type="KEGG" id="nmv:NITMOv2_0275"/>
<dbReference type="PATRIC" id="fig|42253.5.peg.266"/>
<sequence>MATPTGHTLPPAFADAISPTLRQLNEQDLINRIWAKEYRVWKPEPREIADRLGWLTLHEQMPERVDELRSLVSMANELRIQHVVLLGMGGSSLGPEVLRTSFGRQKGAPRLWVLDSTVPGWVKQVSHAIVPARTLFLVASKSGGTIEVLSLFAHFWDLVSNAKGNHGGRQFVAITDPGTGLERMALEYGFGQVIINPPDIGGRYSVLSLFGLVPAALMGVDVERLLTRAGGMAQRCRKAESAANPGAYLGAAMGALAKAGRDKTTIMASPSIATFGLWAEQLLAESTGKEGTGLIPVAQEPLVAPRLYGSDRLFLYLRLRGDKNTELDRQEQALRKASHPVLRFDLNDRYDLAAEFFRWEFATAVAGHVLGIQPFDQPNVQESKDNTNRVLAQFESAGRLPKQSRSSPAQAAQELTARAEPGMYVAILAYTTPSRSLESAIRRLRAALVSCHGAATTFGYGPRYLHSTGQLHKGGPNSGIFLELIDRMTPDLPIPGKRFSFGTLARAQAAGDLESLRAHQRIAVSVEFGRDPAATVSALLAALTSPRSHSQRRPAKRPGAKSRR</sequence>
<dbReference type="EC" id="5.3.1.9" evidence="4"/>
<keyword evidence="7" id="KW-1185">Reference proteome</keyword>
<dbReference type="InterPro" id="IPR001672">
    <property type="entry name" value="G6P_Isomerase"/>
</dbReference>
<accession>A0A0K2G769</accession>
<dbReference type="RefSeq" id="WP_083447655.1">
    <property type="nucleotide sequence ID" value="NZ_CP011801.1"/>
</dbReference>
<dbReference type="GO" id="GO:0048029">
    <property type="term" value="F:monosaccharide binding"/>
    <property type="evidence" value="ECO:0007669"/>
    <property type="project" value="TreeGrafter"/>
</dbReference>
<evidence type="ECO:0000256" key="5">
    <source>
        <dbReference type="SAM" id="MobiDB-lite"/>
    </source>
</evidence>
<dbReference type="STRING" id="42253.NITMOv2_0275"/>
<evidence type="ECO:0000313" key="7">
    <source>
        <dbReference type="Proteomes" id="UP000069205"/>
    </source>
</evidence>
<dbReference type="PROSITE" id="PS51463">
    <property type="entry name" value="P_GLUCOSE_ISOMERASE_3"/>
    <property type="match status" value="1"/>
</dbReference>
<dbReference type="PANTHER" id="PTHR11469:SF1">
    <property type="entry name" value="GLUCOSE-6-PHOSPHATE ISOMERASE"/>
    <property type="match status" value="1"/>
</dbReference>
<dbReference type="GO" id="GO:0006094">
    <property type="term" value="P:gluconeogenesis"/>
    <property type="evidence" value="ECO:0007669"/>
    <property type="project" value="UniProtKB-KW"/>
</dbReference>
<keyword evidence="1 4" id="KW-0312">Gluconeogenesis</keyword>
<evidence type="ECO:0000256" key="1">
    <source>
        <dbReference type="ARBA" id="ARBA00022432"/>
    </source>
</evidence>
<dbReference type="GO" id="GO:0005829">
    <property type="term" value="C:cytosol"/>
    <property type="evidence" value="ECO:0007669"/>
    <property type="project" value="TreeGrafter"/>
</dbReference>
<evidence type="ECO:0000313" key="6">
    <source>
        <dbReference type="EMBL" id="ALA56714.1"/>
    </source>
</evidence>
<feature type="compositionally biased region" description="Basic residues" evidence="5">
    <location>
        <begin position="549"/>
        <end position="564"/>
    </location>
</feature>
<comment type="catalytic activity">
    <reaction evidence="4">
        <text>alpha-D-glucose 6-phosphate = beta-D-fructose 6-phosphate</text>
        <dbReference type="Rhea" id="RHEA:11816"/>
        <dbReference type="ChEBI" id="CHEBI:57634"/>
        <dbReference type="ChEBI" id="CHEBI:58225"/>
        <dbReference type="EC" id="5.3.1.9"/>
    </reaction>
</comment>
<dbReference type="PANTHER" id="PTHR11469">
    <property type="entry name" value="GLUCOSE-6-PHOSPHATE ISOMERASE"/>
    <property type="match status" value="1"/>
</dbReference>
<dbReference type="UniPathway" id="UPA00109">
    <property type="reaction ID" value="UER00181"/>
</dbReference>
<dbReference type="SUPFAM" id="SSF53697">
    <property type="entry name" value="SIS domain"/>
    <property type="match status" value="1"/>
</dbReference>
<dbReference type="Proteomes" id="UP000069205">
    <property type="component" value="Chromosome"/>
</dbReference>
<keyword evidence="2 4" id="KW-0324">Glycolysis</keyword>
<feature type="region of interest" description="Disordered" evidence="5">
    <location>
        <begin position="542"/>
        <end position="564"/>
    </location>
</feature>
<dbReference type="Pfam" id="PF00342">
    <property type="entry name" value="PGI"/>
    <property type="match status" value="1"/>
</dbReference>
<dbReference type="Gene3D" id="3.40.50.10490">
    <property type="entry name" value="Glucose-6-phosphate isomerase like protein, domain 1"/>
    <property type="match status" value="3"/>
</dbReference>
<evidence type="ECO:0000256" key="3">
    <source>
        <dbReference type="ARBA" id="ARBA00023235"/>
    </source>
</evidence>
<comment type="pathway">
    <text evidence="4">Carbohydrate degradation; glycolysis; D-glyceraldehyde 3-phosphate and glycerone phosphate from D-glucose: step 2/4.</text>
</comment>
<dbReference type="CDD" id="cd05015">
    <property type="entry name" value="SIS_PGI_1"/>
    <property type="match status" value="1"/>
</dbReference>
<keyword evidence="3 4" id="KW-0413">Isomerase</keyword>
<dbReference type="GO" id="GO:0006096">
    <property type="term" value="P:glycolytic process"/>
    <property type="evidence" value="ECO:0007669"/>
    <property type="project" value="UniProtKB-UniPathway"/>
</dbReference>
<dbReference type="OrthoDB" id="140919at2"/>
<evidence type="ECO:0000256" key="2">
    <source>
        <dbReference type="ARBA" id="ARBA00023152"/>
    </source>
</evidence>
<dbReference type="EMBL" id="CP011801">
    <property type="protein sequence ID" value="ALA56714.1"/>
    <property type="molecule type" value="Genomic_DNA"/>
</dbReference>
<evidence type="ECO:0000256" key="4">
    <source>
        <dbReference type="RuleBase" id="RU000612"/>
    </source>
</evidence>
<dbReference type="PRINTS" id="PR00662">
    <property type="entry name" value="G6PISOMERASE"/>
</dbReference>
<dbReference type="InterPro" id="IPR046348">
    <property type="entry name" value="SIS_dom_sf"/>
</dbReference>
<organism evidence="6 7">
    <name type="scientific">Nitrospira moscoviensis</name>
    <dbReference type="NCBI Taxonomy" id="42253"/>
    <lineage>
        <taxon>Bacteria</taxon>
        <taxon>Pseudomonadati</taxon>
        <taxon>Nitrospirota</taxon>
        <taxon>Nitrospiria</taxon>
        <taxon>Nitrospirales</taxon>
        <taxon>Nitrospiraceae</taxon>
        <taxon>Nitrospira</taxon>
    </lineage>
</organism>
<dbReference type="GO" id="GO:0004347">
    <property type="term" value="F:glucose-6-phosphate isomerase activity"/>
    <property type="evidence" value="ECO:0007669"/>
    <property type="project" value="UniProtKB-EC"/>
</dbReference>
<reference evidence="6 7" key="1">
    <citation type="journal article" date="2015" name="Proc. Natl. Acad. Sci. U.S.A.">
        <title>Expanded metabolic versatility of ubiquitous nitrite-oxidizing bacteria from the genus Nitrospira.</title>
        <authorList>
            <person name="Koch H."/>
            <person name="Lucker S."/>
            <person name="Albertsen M."/>
            <person name="Kitzinger K."/>
            <person name="Herbold C."/>
            <person name="Spieck E."/>
            <person name="Nielsen P.H."/>
            <person name="Wagner M."/>
            <person name="Daims H."/>
        </authorList>
    </citation>
    <scope>NUCLEOTIDE SEQUENCE [LARGE SCALE GENOMIC DNA]</scope>
    <source>
        <strain evidence="6 7">NSP M-1</strain>
    </source>
</reference>
<dbReference type="AlphaFoldDB" id="A0A0K2G769"/>
<dbReference type="InterPro" id="IPR035476">
    <property type="entry name" value="SIS_PGI_1"/>
</dbReference>
<name>A0A0K2G769_NITMO</name>
<dbReference type="GO" id="GO:0097367">
    <property type="term" value="F:carbohydrate derivative binding"/>
    <property type="evidence" value="ECO:0007669"/>
    <property type="project" value="InterPro"/>
</dbReference>
<proteinExistence type="inferred from homology"/>